<evidence type="ECO:0000256" key="8">
    <source>
        <dbReference type="SAM" id="MobiDB-lite"/>
    </source>
</evidence>
<dbReference type="PROSITE" id="PS50994">
    <property type="entry name" value="INTEGRASE"/>
    <property type="match status" value="1"/>
</dbReference>
<dbReference type="GO" id="GO:0003964">
    <property type="term" value="F:RNA-directed DNA polymerase activity"/>
    <property type="evidence" value="ECO:0007669"/>
    <property type="project" value="UniProtKB-KW"/>
</dbReference>
<dbReference type="Gene3D" id="3.30.70.270">
    <property type="match status" value="2"/>
</dbReference>
<feature type="region of interest" description="Disordered" evidence="8">
    <location>
        <begin position="1"/>
        <end position="25"/>
    </location>
</feature>
<feature type="region of interest" description="Disordered" evidence="8">
    <location>
        <begin position="537"/>
        <end position="558"/>
    </location>
</feature>
<dbReference type="Proteomes" id="UP000184267">
    <property type="component" value="Unassembled WGS sequence"/>
</dbReference>
<dbReference type="Gene3D" id="3.10.10.10">
    <property type="entry name" value="HIV Type 1 Reverse Transcriptase, subunit A, domain 1"/>
    <property type="match status" value="1"/>
</dbReference>
<dbReference type="InterPro" id="IPR041373">
    <property type="entry name" value="RT_RNaseH"/>
</dbReference>
<dbReference type="Gene3D" id="3.30.420.10">
    <property type="entry name" value="Ribonuclease H-like superfamily/Ribonuclease H"/>
    <property type="match status" value="1"/>
</dbReference>
<evidence type="ECO:0000256" key="1">
    <source>
        <dbReference type="ARBA" id="ARBA00022679"/>
    </source>
</evidence>
<evidence type="ECO:0000313" key="10">
    <source>
        <dbReference type="EMBL" id="OJT10001.1"/>
    </source>
</evidence>
<comment type="caution">
    <text evidence="10">The sequence shown here is derived from an EMBL/GenBank/DDBJ whole genome shotgun (WGS) entry which is preliminary data.</text>
</comment>
<evidence type="ECO:0000256" key="5">
    <source>
        <dbReference type="ARBA" id="ARBA00022801"/>
    </source>
</evidence>
<evidence type="ECO:0000256" key="2">
    <source>
        <dbReference type="ARBA" id="ARBA00022695"/>
    </source>
</evidence>
<evidence type="ECO:0000259" key="9">
    <source>
        <dbReference type="PROSITE" id="PS50994"/>
    </source>
</evidence>
<keyword evidence="2" id="KW-0548">Nucleotidyltransferase</keyword>
<feature type="compositionally biased region" description="Pro residues" evidence="8">
    <location>
        <begin position="14"/>
        <end position="24"/>
    </location>
</feature>
<dbReference type="GO" id="GO:0015074">
    <property type="term" value="P:DNA integration"/>
    <property type="evidence" value="ECO:0007669"/>
    <property type="project" value="InterPro"/>
</dbReference>
<keyword evidence="1" id="KW-0808">Transferase</keyword>
<evidence type="ECO:0000313" key="11">
    <source>
        <dbReference type="Proteomes" id="UP000184267"/>
    </source>
</evidence>
<name>A0A1M2VQW4_TRAPU</name>
<dbReference type="InterPro" id="IPR001584">
    <property type="entry name" value="Integrase_cat-core"/>
</dbReference>
<dbReference type="SUPFAM" id="SSF53098">
    <property type="entry name" value="Ribonuclease H-like"/>
    <property type="match status" value="1"/>
</dbReference>
<dbReference type="GO" id="GO:0005634">
    <property type="term" value="C:nucleus"/>
    <property type="evidence" value="ECO:0007669"/>
    <property type="project" value="UniProtKB-ARBA"/>
</dbReference>
<dbReference type="Pfam" id="PF17921">
    <property type="entry name" value="Integrase_H2C2"/>
    <property type="match status" value="1"/>
</dbReference>
<gene>
    <name evidence="10" type="ORF">TRAPUB_13514</name>
</gene>
<keyword evidence="7" id="KW-0695">RNA-directed DNA polymerase</keyword>
<proteinExistence type="predicted"/>
<keyword evidence="11" id="KW-1185">Reference proteome</keyword>
<protein>
    <submittedName>
        <fullName evidence="10">Retrovirus-related Pol polyprotein from transposon 17.6</fullName>
    </submittedName>
</protein>
<evidence type="ECO:0000256" key="6">
    <source>
        <dbReference type="ARBA" id="ARBA00022884"/>
    </source>
</evidence>
<dbReference type="Pfam" id="PF17917">
    <property type="entry name" value="RT_RNaseH"/>
    <property type="match status" value="1"/>
</dbReference>
<evidence type="ECO:0000256" key="7">
    <source>
        <dbReference type="ARBA" id="ARBA00022918"/>
    </source>
</evidence>
<organism evidence="10 11">
    <name type="scientific">Trametes pubescens</name>
    <name type="common">White-rot fungus</name>
    <dbReference type="NCBI Taxonomy" id="154538"/>
    <lineage>
        <taxon>Eukaryota</taxon>
        <taxon>Fungi</taxon>
        <taxon>Dikarya</taxon>
        <taxon>Basidiomycota</taxon>
        <taxon>Agaricomycotina</taxon>
        <taxon>Agaricomycetes</taxon>
        <taxon>Polyporales</taxon>
        <taxon>Polyporaceae</taxon>
        <taxon>Trametes</taxon>
    </lineage>
</organism>
<dbReference type="EMBL" id="MNAD01000829">
    <property type="protein sequence ID" value="OJT10001.1"/>
    <property type="molecule type" value="Genomic_DNA"/>
</dbReference>
<dbReference type="InterPro" id="IPR036397">
    <property type="entry name" value="RNaseH_sf"/>
</dbReference>
<dbReference type="InterPro" id="IPR012337">
    <property type="entry name" value="RNaseH-like_sf"/>
</dbReference>
<dbReference type="PANTHER" id="PTHR37984">
    <property type="entry name" value="PROTEIN CBG26694"/>
    <property type="match status" value="1"/>
</dbReference>
<accession>A0A1M2VQW4</accession>
<dbReference type="AlphaFoldDB" id="A0A1M2VQW4"/>
<dbReference type="PANTHER" id="PTHR37984:SF5">
    <property type="entry name" value="PROTEIN NYNRIN-LIKE"/>
    <property type="match status" value="1"/>
</dbReference>
<evidence type="ECO:0000256" key="3">
    <source>
        <dbReference type="ARBA" id="ARBA00022722"/>
    </source>
</evidence>
<keyword evidence="6" id="KW-0694">RNA-binding</keyword>
<dbReference type="STRING" id="154538.A0A1M2VQW4"/>
<feature type="domain" description="Integrase catalytic" evidence="9">
    <location>
        <begin position="854"/>
        <end position="1009"/>
    </location>
</feature>
<dbReference type="Gene3D" id="1.10.340.70">
    <property type="match status" value="1"/>
</dbReference>
<dbReference type="OMA" id="HRIRREP"/>
<dbReference type="InterPro" id="IPR043502">
    <property type="entry name" value="DNA/RNA_pol_sf"/>
</dbReference>
<dbReference type="InterPro" id="IPR041588">
    <property type="entry name" value="Integrase_H2C2"/>
</dbReference>
<dbReference type="OrthoDB" id="2732387at2759"/>
<keyword evidence="5" id="KW-0378">Hydrolase</keyword>
<dbReference type="SUPFAM" id="SSF56672">
    <property type="entry name" value="DNA/RNA polymerases"/>
    <property type="match status" value="1"/>
</dbReference>
<dbReference type="GO" id="GO:0003723">
    <property type="term" value="F:RNA binding"/>
    <property type="evidence" value="ECO:0007669"/>
    <property type="project" value="UniProtKB-KW"/>
</dbReference>
<dbReference type="GO" id="GO:0004519">
    <property type="term" value="F:endonuclease activity"/>
    <property type="evidence" value="ECO:0007669"/>
    <property type="project" value="UniProtKB-KW"/>
</dbReference>
<keyword evidence="4" id="KW-0255">Endonuclease</keyword>
<keyword evidence="3" id="KW-0540">Nuclease</keyword>
<reference evidence="10 11" key="1">
    <citation type="submission" date="2016-10" db="EMBL/GenBank/DDBJ databases">
        <title>Genome sequence of the basidiomycete white-rot fungus Trametes pubescens.</title>
        <authorList>
            <person name="Makela M.R."/>
            <person name="Granchi Z."/>
            <person name="Peng M."/>
            <person name="De Vries R.P."/>
            <person name="Grigoriev I."/>
            <person name="Riley R."/>
            <person name="Hilden K."/>
        </authorList>
    </citation>
    <scope>NUCLEOTIDE SEQUENCE [LARGE SCALE GENOMIC DNA]</scope>
    <source>
        <strain evidence="10 11">FBCC735</strain>
    </source>
</reference>
<dbReference type="InterPro" id="IPR043128">
    <property type="entry name" value="Rev_trsase/Diguanyl_cyclase"/>
</dbReference>
<dbReference type="GO" id="GO:0016787">
    <property type="term" value="F:hydrolase activity"/>
    <property type="evidence" value="ECO:0007669"/>
    <property type="project" value="UniProtKB-KW"/>
</dbReference>
<sequence length="1248" mass="141832">MPDLSEQRFKPLILSPPPPLPTHPPTVSSFAPMPRLTREHLDIILATVPPDFLQPAEIDLLVYVLSERQRAIAFTDNERGIFNREYFPDYVIPVIEHVPWVRSPIPIPKAIEKDVLRLIREQTLAGKYEDSVASYRSRVFTVLKKNGVLRLVHDLQDLNAVTIRDSALPPRPDDFAESFVGRAIYGVADLFSGYDAQTLDVRSRDLTTFQCLDESARNTCLPQGATNAVCDFGRCTKHMLRDEPDAKAFVDDAGIMGPPTRYNDIAIPDNPGIRRFVYEYATSFDRVFRRFELAGVTVSGTKLVLAAPQVQIVGSVVSLEGWHLCHGVVNKVLKWPYPTNLTEVRSFLGIAGVGRRWIKGFSLIAKPLTVLCRHTDDLFVLTDDGRAAMDKLKALIASAPVLKAVDYDAARSILPPIQTPLDGLVVVGVDSSIYGAGWVLYQFHGKDKHPALFGSCTFLATESRYSQPKVELYGVFRALKELRSRIWGTHFLIEVDAKFLQQMIREPDLPNAPMTCWVSYIQLFDFTLQHVPAEKGKAQDALSRRPSAPEDSEESNGEAHLDEVLGYKGTYFPPSPLLPLSRSILAARLHDAMAPAKSILGRDVSKNDTALDVGLHALTHMGSFTFVNPEYFDRYPPPASMLRSNKTTPMFLQPCAGRTSRMVEAEFLLGDETVTLEYKVYDYKPEDDGSGKLVLDFRRLFGDADPLPEYPEFYAAPLGYEVGVPGDEVTDDEGWADLISFLQTGELPLRLRTDTSGGRRLRNKATRYTLINNRLWQDRKNRNPVLVVTDIARRKELIAAAHLATGHRGRDATYKTLSDRYYWPTMFIDVGWFVRSCNTCQYHSRIRTLTPLSPSQSPTNARRFVMDTIYMPNGEFLLHASDADMKWIEARWSKKNDSRAWERFVYEDIICRFGCCCIVVCDGGPEFKGAFASILAKYGIPIIMSTPYHPEGNGIAERDGQTLARICLRMAGDKPHEWSKYLHSALLAMRTTVSRTTGYTPYYLLYGMHCLYPFDLTDRTWYTLDWHKVRSTEDLLTLRATQLARRELDIGEAQENVRKTRQRAVDDFEKRNAHRIRREPYEIGTWVLLHETWLDNQHGNKGAMRWAGPYVVHKRHKNTYMLKELDGALFRSQVAGSRLRLFYFRDELQTLRTSSAYTIAECIAPSQRYQPQYEFACNLVHYPEQQYYNGLAEDARHTPPTYEDLVAENGDFDLGTLEYDEMDQNRFSSARVVNTKTRTNIRDLFKAA</sequence>
<dbReference type="CDD" id="cd01647">
    <property type="entry name" value="RT_LTR"/>
    <property type="match status" value="1"/>
</dbReference>
<evidence type="ECO:0000256" key="4">
    <source>
        <dbReference type="ARBA" id="ARBA00022759"/>
    </source>
</evidence>
<dbReference type="InterPro" id="IPR050951">
    <property type="entry name" value="Retrovirus_Pol_polyprotein"/>
</dbReference>